<dbReference type="EC" id="1.-.-.-" evidence="6"/>
<feature type="domain" description="Luciferase-like" evidence="5">
    <location>
        <begin position="14"/>
        <end position="241"/>
    </location>
</feature>
<evidence type="ECO:0000256" key="4">
    <source>
        <dbReference type="ARBA" id="ARBA00023033"/>
    </source>
</evidence>
<keyword evidence="2" id="KW-0288">FMN</keyword>
<dbReference type="InterPro" id="IPR011251">
    <property type="entry name" value="Luciferase-like_dom"/>
</dbReference>
<dbReference type="RefSeq" id="WP_203382036.1">
    <property type="nucleotide sequence ID" value="NZ_JAENHP010000022.1"/>
</dbReference>
<keyword evidence="4" id="KW-0503">Monooxygenase</keyword>
<dbReference type="EMBL" id="JAENHP010000022">
    <property type="protein sequence ID" value="MBM2621927.1"/>
    <property type="molecule type" value="Genomic_DNA"/>
</dbReference>
<evidence type="ECO:0000313" key="7">
    <source>
        <dbReference type="Proteomes" id="UP000632138"/>
    </source>
</evidence>
<proteinExistence type="predicted"/>
<organism evidence="6 7">
    <name type="scientific">Paractinoplanes ovalisporus</name>
    <dbReference type="NCBI Taxonomy" id="2810368"/>
    <lineage>
        <taxon>Bacteria</taxon>
        <taxon>Bacillati</taxon>
        <taxon>Actinomycetota</taxon>
        <taxon>Actinomycetes</taxon>
        <taxon>Micromonosporales</taxon>
        <taxon>Micromonosporaceae</taxon>
        <taxon>Paractinoplanes</taxon>
    </lineage>
</organism>
<dbReference type="NCBIfam" id="TIGR03619">
    <property type="entry name" value="F420_Rv2161c"/>
    <property type="match status" value="1"/>
</dbReference>
<evidence type="ECO:0000256" key="3">
    <source>
        <dbReference type="ARBA" id="ARBA00023002"/>
    </source>
</evidence>
<name>A0ABS2APZ0_9ACTN</name>
<gene>
    <name evidence="6" type="ORF">JIG36_41145</name>
</gene>
<evidence type="ECO:0000313" key="6">
    <source>
        <dbReference type="EMBL" id="MBM2621927.1"/>
    </source>
</evidence>
<dbReference type="PANTHER" id="PTHR42847">
    <property type="entry name" value="ALKANESULFONATE MONOOXYGENASE"/>
    <property type="match status" value="1"/>
</dbReference>
<keyword evidence="7" id="KW-1185">Reference proteome</keyword>
<protein>
    <submittedName>
        <fullName evidence="6">TIGR03619 family F420-dependent LLM class oxidoreductase</fullName>
        <ecNumber evidence="6">1.-.-.-</ecNumber>
    </submittedName>
</protein>
<dbReference type="Pfam" id="PF00296">
    <property type="entry name" value="Bac_luciferase"/>
    <property type="match status" value="1"/>
</dbReference>
<dbReference type="InterPro" id="IPR050172">
    <property type="entry name" value="SsuD_RutA_monooxygenase"/>
</dbReference>
<dbReference type="SUPFAM" id="SSF51679">
    <property type="entry name" value="Bacterial luciferase-like"/>
    <property type="match status" value="1"/>
</dbReference>
<comment type="caution">
    <text evidence="6">The sequence shown here is derived from an EMBL/GenBank/DDBJ whole genome shotgun (WGS) entry which is preliminary data.</text>
</comment>
<evidence type="ECO:0000256" key="1">
    <source>
        <dbReference type="ARBA" id="ARBA00022630"/>
    </source>
</evidence>
<reference evidence="6 7" key="1">
    <citation type="submission" date="2021-01" db="EMBL/GenBank/DDBJ databases">
        <title>Actinoplanes sp. nov. LDG1-06 isolated from lichen.</title>
        <authorList>
            <person name="Saeng-In P."/>
            <person name="Phongsopitanun W."/>
            <person name="Kanchanasin P."/>
            <person name="Yuki M."/>
            <person name="Kudo T."/>
            <person name="Ohkuma M."/>
            <person name="Tanasupawat S."/>
        </authorList>
    </citation>
    <scope>NUCLEOTIDE SEQUENCE [LARGE SCALE GENOMIC DNA]</scope>
    <source>
        <strain evidence="6 7">LDG1-06</strain>
    </source>
</reference>
<sequence>MLISCGAPVAGAWADPETLGGFAARAEELGYHGLWAFQRLLVGVEQPMLPVYHSVLDPMLALTWAAARTGTIRLGVAVINIPYVSPVLLAKQAATLDVLSGGRFDLGLGTGWSEPEFVATGSDPNPRGKRLREYLEVLRTLWTDPVASYDGELYRVPESTVAPKPVQPGGPPVLLGGTADVALRRAGRLGAGWVSSSRVSFEDIARGTQIVRRAAEEAGRDPDSVRVVVRAVVRPGRRDDAVPLSGDWDQIRAGAELYAEAGVTELFYDLNWDPLIGAPDADPRVARERAGEILTALAPGR</sequence>
<keyword evidence="1" id="KW-0285">Flavoprotein</keyword>
<accession>A0ABS2APZ0</accession>
<dbReference type="Gene3D" id="3.20.20.30">
    <property type="entry name" value="Luciferase-like domain"/>
    <property type="match status" value="1"/>
</dbReference>
<dbReference type="PANTHER" id="PTHR42847:SF4">
    <property type="entry name" value="ALKANESULFONATE MONOOXYGENASE-RELATED"/>
    <property type="match status" value="1"/>
</dbReference>
<dbReference type="InterPro" id="IPR019921">
    <property type="entry name" value="Lucif-like_OxRdtase_Rv2161c"/>
</dbReference>
<evidence type="ECO:0000256" key="2">
    <source>
        <dbReference type="ARBA" id="ARBA00022643"/>
    </source>
</evidence>
<keyword evidence="3 6" id="KW-0560">Oxidoreductase</keyword>
<dbReference type="GO" id="GO:0016491">
    <property type="term" value="F:oxidoreductase activity"/>
    <property type="evidence" value="ECO:0007669"/>
    <property type="project" value="UniProtKB-KW"/>
</dbReference>
<dbReference type="InterPro" id="IPR036661">
    <property type="entry name" value="Luciferase-like_sf"/>
</dbReference>
<dbReference type="Proteomes" id="UP000632138">
    <property type="component" value="Unassembled WGS sequence"/>
</dbReference>
<evidence type="ECO:0000259" key="5">
    <source>
        <dbReference type="Pfam" id="PF00296"/>
    </source>
</evidence>